<reference evidence="3 4" key="1">
    <citation type="journal article" date="2019" name="Sci. Rep.">
        <title>Differences in resource use lead to coexistence of seed-transmitted microbial populations.</title>
        <authorList>
            <person name="Torres-Cortes G."/>
            <person name="Garcia B.J."/>
            <person name="Compant S."/>
            <person name="Rezki S."/>
            <person name="Jones P."/>
            <person name="Preveaux A."/>
            <person name="Briand M."/>
            <person name="Roulet A."/>
            <person name="Bouchez O."/>
            <person name="Jacobson D."/>
            <person name="Barret M."/>
        </authorList>
    </citation>
    <scope>NUCLEOTIDE SEQUENCE [LARGE SCALE GENOMIC DNA]</scope>
    <source>
        <strain evidence="3 4">CFBP13530</strain>
    </source>
</reference>
<keyword evidence="1" id="KW-0804">Transcription</keyword>
<dbReference type="AlphaFoldDB" id="A0AB38NYS8"/>
<dbReference type="Gene3D" id="3.30.70.940">
    <property type="entry name" value="NusG, N-terminal domain"/>
    <property type="match status" value="1"/>
</dbReference>
<dbReference type="InterPro" id="IPR006645">
    <property type="entry name" value="NGN-like_dom"/>
</dbReference>
<feature type="domain" description="NusG-like N-terminal" evidence="2">
    <location>
        <begin position="5"/>
        <end position="107"/>
    </location>
</feature>
<comment type="caution">
    <text evidence="3">The sequence shown here is derived from an EMBL/GenBank/DDBJ whole genome shotgun (WGS) entry which is preliminary data.</text>
</comment>
<dbReference type="InterPro" id="IPR036735">
    <property type="entry name" value="NGN_dom_sf"/>
</dbReference>
<dbReference type="GO" id="GO:0006354">
    <property type="term" value="P:DNA-templated transcription elongation"/>
    <property type="evidence" value="ECO:0007669"/>
    <property type="project" value="InterPro"/>
</dbReference>
<organism evidence="3 4">
    <name type="scientific">Enterobacter cancerogenus</name>
    <dbReference type="NCBI Taxonomy" id="69218"/>
    <lineage>
        <taxon>Bacteria</taxon>
        <taxon>Pseudomonadati</taxon>
        <taxon>Pseudomonadota</taxon>
        <taxon>Gammaproteobacteria</taxon>
        <taxon>Enterobacterales</taxon>
        <taxon>Enterobacteriaceae</taxon>
        <taxon>Enterobacter</taxon>
        <taxon>Enterobacter cloacae complex</taxon>
    </lineage>
</organism>
<evidence type="ECO:0000313" key="4">
    <source>
        <dbReference type="Proteomes" id="UP000306327"/>
    </source>
</evidence>
<sequence length="169" mass="20037">MQQWSDAWYLLRCRENTWRTTLQNLSEAGIKTCCPLILERRRRRDKKNSYRLINYPAFPGYIFVRFNPAQIHTTAIKRMPGAMDFVRFGNQIATIQQEEVNAMKLIHHDLPTVSLGTEHLTDERVNIPADVLKRIEQIFNAEKGTERNHLMFLMIREQFFKKNKPLSME</sequence>
<dbReference type="SUPFAM" id="SSF82679">
    <property type="entry name" value="N-utilization substance G protein NusG, N-terminal domain"/>
    <property type="match status" value="1"/>
</dbReference>
<dbReference type="Pfam" id="PF02357">
    <property type="entry name" value="NusG"/>
    <property type="match status" value="1"/>
</dbReference>
<evidence type="ECO:0000256" key="1">
    <source>
        <dbReference type="ARBA" id="ARBA00023163"/>
    </source>
</evidence>
<evidence type="ECO:0000259" key="2">
    <source>
        <dbReference type="SMART" id="SM00738"/>
    </source>
</evidence>
<dbReference type="SMART" id="SM00738">
    <property type="entry name" value="NGN"/>
    <property type="match status" value="1"/>
</dbReference>
<name>A0AB38NYS8_9ENTR</name>
<evidence type="ECO:0000313" key="3">
    <source>
        <dbReference type="EMBL" id="TKK13665.1"/>
    </source>
</evidence>
<gene>
    <name evidence="3" type="ORF">EcCFBP13530_22965</name>
</gene>
<proteinExistence type="predicted"/>
<dbReference type="EMBL" id="QGAL01000013">
    <property type="protein sequence ID" value="TKK13665.1"/>
    <property type="molecule type" value="Genomic_DNA"/>
</dbReference>
<accession>A0AB38NYS8</accession>
<dbReference type="Proteomes" id="UP000306327">
    <property type="component" value="Unassembled WGS sequence"/>
</dbReference>
<protein>
    <recommendedName>
        <fullName evidence="2">NusG-like N-terminal domain-containing protein</fullName>
    </recommendedName>
</protein>
<dbReference type="RefSeq" id="WP_137273543.1">
    <property type="nucleotide sequence ID" value="NZ_QGAL01000013.1"/>
</dbReference>